<name>A0A6C2U9U6_PONDE</name>
<protein>
    <recommendedName>
        <fullName evidence="2">SpoVT-AbrB domain-containing protein</fullName>
    </recommendedName>
</protein>
<dbReference type="EMBL" id="CAAHFG010000004">
    <property type="protein sequence ID" value="VGO16765.1"/>
    <property type="molecule type" value="Genomic_DNA"/>
</dbReference>
<dbReference type="PROSITE" id="PS51740">
    <property type="entry name" value="SPOVT_ABRB"/>
    <property type="match status" value="1"/>
</dbReference>
<keyword evidence="4" id="KW-1185">Reference proteome</keyword>
<dbReference type="RefSeq" id="WP_136082291.1">
    <property type="nucleotide sequence ID" value="NZ_CAAHFG010000004.1"/>
</dbReference>
<evidence type="ECO:0000256" key="1">
    <source>
        <dbReference type="PROSITE-ProRule" id="PRU01076"/>
    </source>
</evidence>
<proteinExistence type="predicted"/>
<organism evidence="3 4">
    <name type="scientific">Pontiella desulfatans</name>
    <dbReference type="NCBI Taxonomy" id="2750659"/>
    <lineage>
        <taxon>Bacteria</taxon>
        <taxon>Pseudomonadati</taxon>
        <taxon>Kiritimatiellota</taxon>
        <taxon>Kiritimatiellia</taxon>
        <taxon>Kiritimatiellales</taxon>
        <taxon>Pontiellaceae</taxon>
        <taxon>Pontiella</taxon>
    </lineage>
</organism>
<dbReference type="Gene3D" id="2.10.260.10">
    <property type="match status" value="1"/>
</dbReference>
<dbReference type="Proteomes" id="UP000366872">
    <property type="component" value="Unassembled WGS sequence"/>
</dbReference>
<evidence type="ECO:0000259" key="2">
    <source>
        <dbReference type="PROSITE" id="PS51740"/>
    </source>
</evidence>
<gene>
    <name evidence="3" type="ORF">PDESU_05357</name>
</gene>
<sequence length="87" mass="9402">MQKLATTKMTTKGQVVIPEAIRKALHLEAGNQFVVVAHEDTVILKTIKAPSIDEFRALMDKAQAQAKAAGMKQSDISKAIKAVRSGK</sequence>
<evidence type="ECO:0000313" key="3">
    <source>
        <dbReference type="EMBL" id="VGO16765.1"/>
    </source>
</evidence>
<accession>A0A6C2U9U6</accession>
<dbReference type="GO" id="GO:0003677">
    <property type="term" value="F:DNA binding"/>
    <property type="evidence" value="ECO:0007669"/>
    <property type="project" value="UniProtKB-UniRule"/>
</dbReference>
<dbReference type="Pfam" id="PF04014">
    <property type="entry name" value="MazE_antitoxin"/>
    <property type="match status" value="1"/>
</dbReference>
<dbReference type="NCBIfam" id="TIGR01439">
    <property type="entry name" value="lp_hng_hel_AbrB"/>
    <property type="match status" value="1"/>
</dbReference>
<keyword evidence="1" id="KW-0238">DNA-binding</keyword>
<dbReference type="InterPro" id="IPR037914">
    <property type="entry name" value="SpoVT-AbrB_sf"/>
</dbReference>
<dbReference type="SMART" id="SM00966">
    <property type="entry name" value="SpoVT_AbrB"/>
    <property type="match status" value="1"/>
</dbReference>
<dbReference type="AlphaFoldDB" id="A0A6C2U9U6"/>
<dbReference type="SUPFAM" id="SSF89447">
    <property type="entry name" value="AbrB/MazE/MraZ-like"/>
    <property type="match status" value="1"/>
</dbReference>
<reference evidence="3 4" key="1">
    <citation type="submission" date="2019-04" db="EMBL/GenBank/DDBJ databases">
        <authorList>
            <person name="Van Vliet M D."/>
        </authorList>
    </citation>
    <scope>NUCLEOTIDE SEQUENCE [LARGE SCALE GENOMIC DNA]</scope>
    <source>
        <strain evidence="3 4">F1</strain>
    </source>
</reference>
<dbReference type="InterPro" id="IPR007159">
    <property type="entry name" value="SpoVT-AbrB_dom"/>
</dbReference>
<evidence type="ECO:0000313" key="4">
    <source>
        <dbReference type="Proteomes" id="UP000366872"/>
    </source>
</evidence>
<feature type="domain" description="SpoVT-AbrB" evidence="2">
    <location>
        <begin position="4"/>
        <end position="49"/>
    </location>
</feature>